<gene>
    <name evidence="4" type="ORF">AWC05_20655</name>
</gene>
<keyword evidence="2" id="KW-1133">Transmembrane helix</keyword>
<feature type="compositionally biased region" description="Pro residues" evidence="1">
    <location>
        <begin position="421"/>
        <end position="437"/>
    </location>
</feature>
<dbReference type="RefSeq" id="WP_085222086.1">
    <property type="nucleotide sequence ID" value="NZ_AP022576.1"/>
</dbReference>
<feature type="compositionally biased region" description="Polar residues" evidence="1">
    <location>
        <begin position="457"/>
        <end position="472"/>
    </location>
</feature>
<evidence type="ECO:0000256" key="1">
    <source>
        <dbReference type="SAM" id="MobiDB-lite"/>
    </source>
</evidence>
<dbReference type="OrthoDB" id="4741753at2"/>
<feature type="transmembrane region" description="Helical" evidence="2">
    <location>
        <begin position="12"/>
        <end position="30"/>
    </location>
</feature>
<name>A0A1X1U8L9_MYCFL</name>
<protein>
    <submittedName>
        <fullName evidence="4">Mammalian cell entry protein</fullName>
    </submittedName>
</protein>
<keyword evidence="2" id="KW-0472">Membrane</keyword>
<dbReference type="InterPro" id="IPR052336">
    <property type="entry name" value="MlaD_Phospholipid_Transporter"/>
</dbReference>
<evidence type="ECO:0000313" key="5">
    <source>
        <dbReference type="Proteomes" id="UP000193010"/>
    </source>
</evidence>
<dbReference type="NCBIfam" id="TIGR00996">
    <property type="entry name" value="Mtu_fam_mce"/>
    <property type="match status" value="1"/>
</dbReference>
<sequence>MYLSKQIRIQLAIFTAVAVVAVAIMSLHFMKLPAMFFGVGRYTVKMQLPKTGGLYDTSNVTYRGTEVGRVQSVRLTDTGVEAVLSLKSGIDIPRDLRAEVHSQSAIGEQYVELLPRNATSPPLKDGDTIPLAATSVPPDINSLLSAANTALRAIPHDNLKTVIDESYTAVGGLGPELSRLVKGSSDLSIEARNNLDPLIALIDQWRPVAESQTNTSAAIQGWASHLATVTTELQTHDQAVAGSITKSGPAAAEARQLIERLQPTLPILMANLVSVGQVALAYRNDLEQLLVLVPQGISIMGATLVANANTKQPYRGAYLSFNLNINLPPACTTGFLPAQQQRSATFVDYPQRPPGDLYCRVPQDSPLNVRGARNIPCETVPGKRAPTVKMCESDEQYVPLNDGFNWKGDPNATLSGQGVPQLPPGSPPQAPSPPPPIAATHYDPTTGTYTGPDGKVYTQSDLGHTGPKTWQNMMLPPGS</sequence>
<feature type="domain" description="Mce/MlaD" evidence="3">
    <location>
        <begin position="41"/>
        <end position="115"/>
    </location>
</feature>
<dbReference type="InterPro" id="IPR005693">
    <property type="entry name" value="Mce"/>
</dbReference>
<dbReference type="EMBL" id="LQOV01000014">
    <property type="protein sequence ID" value="ORV53153.1"/>
    <property type="molecule type" value="Genomic_DNA"/>
</dbReference>
<dbReference type="GO" id="GO:0005576">
    <property type="term" value="C:extracellular region"/>
    <property type="evidence" value="ECO:0007669"/>
    <property type="project" value="TreeGrafter"/>
</dbReference>
<proteinExistence type="predicted"/>
<feature type="compositionally biased region" description="Low complexity" evidence="1">
    <location>
        <begin position="438"/>
        <end position="454"/>
    </location>
</feature>
<dbReference type="PANTHER" id="PTHR33371">
    <property type="entry name" value="INTERMEMBRANE PHOSPHOLIPID TRANSPORT SYSTEM BINDING PROTEIN MLAD-RELATED"/>
    <property type="match status" value="1"/>
</dbReference>
<reference evidence="4 5" key="1">
    <citation type="submission" date="2016-01" db="EMBL/GenBank/DDBJ databases">
        <title>The new phylogeny of the genus Mycobacterium.</title>
        <authorList>
            <person name="Tarcisio F."/>
            <person name="Conor M."/>
            <person name="Antonella G."/>
            <person name="Elisabetta G."/>
            <person name="Giulia F.S."/>
            <person name="Sara T."/>
            <person name="Anna F."/>
            <person name="Clotilde B."/>
            <person name="Roberto B."/>
            <person name="Veronica D.S."/>
            <person name="Fabio R."/>
            <person name="Monica P."/>
            <person name="Olivier J."/>
            <person name="Enrico T."/>
            <person name="Nicola S."/>
        </authorList>
    </citation>
    <scope>NUCLEOTIDE SEQUENCE [LARGE SCALE GENOMIC DNA]</scope>
    <source>
        <strain evidence="4 5">DSM 44852</strain>
    </source>
</reference>
<dbReference type="Proteomes" id="UP000193010">
    <property type="component" value="Unassembled WGS sequence"/>
</dbReference>
<dbReference type="Pfam" id="PF02470">
    <property type="entry name" value="MlaD"/>
    <property type="match status" value="1"/>
</dbReference>
<keyword evidence="5" id="KW-1185">Reference proteome</keyword>
<evidence type="ECO:0000313" key="4">
    <source>
        <dbReference type="EMBL" id="ORV53153.1"/>
    </source>
</evidence>
<comment type="caution">
    <text evidence="4">The sequence shown here is derived from an EMBL/GenBank/DDBJ whole genome shotgun (WGS) entry which is preliminary data.</text>
</comment>
<dbReference type="STRING" id="292462.AWC05_20655"/>
<dbReference type="PANTHER" id="PTHR33371:SF16">
    <property type="entry name" value="MCE-FAMILY PROTEIN MCE3F"/>
    <property type="match status" value="1"/>
</dbReference>
<accession>A0A1X1U8L9</accession>
<evidence type="ECO:0000256" key="2">
    <source>
        <dbReference type="SAM" id="Phobius"/>
    </source>
</evidence>
<dbReference type="InterPro" id="IPR003399">
    <property type="entry name" value="Mce/MlaD"/>
</dbReference>
<organism evidence="4 5">
    <name type="scientific">Mycobacterium florentinum</name>
    <dbReference type="NCBI Taxonomy" id="292462"/>
    <lineage>
        <taxon>Bacteria</taxon>
        <taxon>Bacillati</taxon>
        <taxon>Actinomycetota</taxon>
        <taxon>Actinomycetes</taxon>
        <taxon>Mycobacteriales</taxon>
        <taxon>Mycobacteriaceae</taxon>
        <taxon>Mycobacterium</taxon>
        <taxon>Mycobacterium simiae complex</taxon>
    </lineage>
</organism>
<dbReference type="AlphaFoldDB" id="A0A1X1U8L9"/>
<evidence type="ECO:0000259" key="3">
    <source>
        <dbReference type="Pfam" id="PF02470"/>
    </source>
</evidence>
<feature type="region of interest" description="Disordered" evidence="1">
    <location>
        <begin position="403"/>
        <end position="479"/>
    </location>
</feature>
<keyword evidence="2" id="KW-0812">Transmembrane</keyword>